<name>A0A5A7Q3H4_STRAF</name>
<gene>
    <name evidence="2" type="ORF">STAS_16025</name>
</gene>
<evidence type="ECO:0000259" key="1">
    <source>
        <dbReference type="Pfam" id="PF05678"/>
    </source>
</evidence>
<dbReference type="GO" id="GO:0016740">
    <property type="term" value="F:transferase activity"/>
    <property type="evidence" value="ECO:0007669"/>
    <property type="project" value="UniProtKB-KW"/>
</dbReference>
<keyword evidence="3" id="KW-1185">Reference proteome</keyword>
<keyword evidence="2" id="KW-0689">Ribosomal protein</keyword>
<proteinExistence type="predicted"/>
<dbReference type="GO" id="GO:0005840">
    <property type="term" value="C:ribosome"/>
    <property type="evidence" value="ECO:0007669"/>
    <property type="project" value="UniProtKB-KW"/>
</dbReference>
<dbReference type="EMBL" id="BKCP01005628">
    <property type="protein sequence ID" value="GER39408.1"/>
    <property type="molecule type" value="Genomic_DNA"/>
</dbReference>
<dbReference type="InterPro" id="IPR008889">
    <property type="entry name" value="VQ"/>
</dbReference>
<protein>
    <submittedName>
        <fullName evidence="2">Ribosomal protein S12 methylthiotransferase RimO</fullName>
    </submittedName>
</protein>
<keyword evidence="2" id="KW-0687">Ribonucleoprotein</keyword>
<dbReference type="OrthoDB" id="693437at2759"/>
<feature type="domain" description="VQ" evidence="1">
    <location>
        <begin position="133"/>
        <end position="153"/>
    </location>
</feature>
<reference evidence="3" key="1">
    <citation type="journal article" date="2019" name="Curr. Biol.">
        <title>Genome Sequence of Striga asiatica Provides Insight into the Evolution of Plant Parasitism.</title>
        <authorList>
            <person name="Yoshida S."/>
            <person name="Kim S."/>
            <person name="Wafula E.K."/>
            <person name="Tanskanen J."/>
            <person name="Kim Y.M."/>
            <person name="Honaas L."/>
            <person name="Yang Z."/>
            <person name="Spallek T."/>
            <person name="Conn C.E."/>
            <person name="Ichihashi Y."/>
            <person name="Cheong K."/>
            <person name="Cui S."/>
            <person name="Der J.P."/>
            <person name="Gundlach H."/>
            <person name="Jiao Y."/>
            <person name="Hori C."/>
            <person name="Ishida J.K."/>
            <person name="Kasahara H."/>
            <person name="Kiba T."/>
            <person name="Kim M.S."/>
            <person name="Koo N."/>
            <person name="Laohavisit A."/>
            <person name="Lee Y.H."/>
            <person name="Lumba S."/>
            <person name="McCourt P."/>
            <person name="Mortimer J.C."/>
            <person name="Mutuku J.M."/>
            <person name="Nomura T."/>
            <person name="Sasaki-Sekimoto Y."/>
            <person name="Seto Y."/>
            <person name="Wang Y."/>
            <person name="Wakatake T."/>
            <person name="Sakakibara H."/>
            <person name="Demura T."/>
            <person name="Yamaguchi S."/>
            <person name="Yoneyama K."/>
            <person name="Manabe R.I."/>
            <person name="Nelson D.C."/>
            <person name="Schulman A.H."/>
            <person name="Timko M.P."/>
            <person name="dePamphilis C.W."/>
            <person name="Choi D."/>
            <person name="Shirasu K."/>
        </authorList>
    </citation>
    <scope>NUCLEOTIDE SEQUENCE [LARGE SCALE GENOMIC DNA]</scope>
    <source>
        <strain evidence="3">cv. UVA1</strain>
    </source>
</reference>
<keyword evidence="2" id="KW-0808">Transferase</keyword>
<dbReference type="AlphaFoldDB" id="A0A5A7Q3H4"/>
<dbReference type="Pfam" id="PF05678">
    <property type="entry name" value="VQ"/>
    <property type="match status" value="1"/>
</dbReference>
<dbReference type="Proteomes" id="UP000325081">
    <property type="component" value="Unassembled WGS sequence"/>
</dbReference>
<sequence>MANVESKEDKIHLSVFILWGLWKARNKWCFGKEWLRAYQIMNNAWAEWLEYEKIKEFKSLGAHGSGLGGCAWNDQRVIQRAWCSFRESCQDLVEEQLQAIRLALVNAIQAGWKNIKVYSDMEDIARRLNSREIIKTDVENFRELVQRLTGKPEDFKKADNLLSQVLTCRDPENKRSDVLPVLQETQMKKEVEEIFEAENPNSYLSFWREVDGFLQEPNENPLLSLRTSQINIYNEVVLLETSLNE</sequence>
<organism evidence="2 3">
    <name type="scientific">Striga asiatica</name>
    <name type="common">Asiatic witchweed</name>
    <name type="synonym">Buchnera asiatica</name>
    <dbReference type="NCBI Taxonomy" id="4170"/>
    <lineage>
        <taxon>Eukaryota</taxon>
        <taxon>Viridiplantae</taxon>
        <taxon>Streptophyta</taxon>
        <taxon>Embryophyta</taxon>
        <taxon>Tracheophyta</taxon>
        <taxon>Spermatophyta</taxon>
        <taxon>Magnoliopsida</taxon>
        <taxon>eudicotyledons</taxon>
        <taxon>Gunneridae</taxon>
        <taxon>Pentapetalae</taxon>
        <taxon>asterids</taxon>
        <taxon>lamiids</taxon>
        <taxon>Lamiales</taxon>
        <taxon>Orobanchaceae</taxon>
        <taxon>Buchnereae</taxon>
        <taxon>Striga</taxon>
    </lineage>
</organism>
<comment type="caution">
    <text evidence="2">The sequence shown here is derived from an EMBL/GenBank/DDBJ whole genome shotgun (WGS) entry which is preliminary data.</text>
</comment>
<evidence type="ECO:0000313" key="2">
    <source>
        <dbReference type="EMBL" id="GER39408.1"/>
    </source>
</evidence>
<evidence type="ECO:0000313" key="3">
    <source>
        <dbReference type="Proteomes" id="UP000325081"/>
    </source>
</evidence>
<accession>A0A5A7Q3H4</accession>